<evidence type="ECO:0000313" key="4">
    <source>
        <dbReference type="Proteomes" id="UP001259340"/>
    </source>
</evidence>
<dbReference type="Proteomes" id="UP001271263">
    <property type="component" value="Unassembled WGS sequence"/>
</dbReference>
<reference evidence="3 5" key="1">
    <citation type="journal article" date="2022" name="bioRxiv">
        <title>Prophages regulate Shewanella fidelis 3313 motility and biofilm formation: implications for gut colonization dynamics in Ciona robusta.</title>
        <authorList>
            <person name="Natarajan O."/>
            <person name="Gibboney S.L."/>
            <person name="Young M.N."/>
            <person name="Lim S.J."/>
            <person name="Pluta N."/>
            <person name="Atkinson C.G."/>
            <person name="Leigh B.A."/>
            <person name="Liberti A."/>
            <person name="Kees E.D."/>
            <person name="Breitbart M."/>
            <person name="Gralnick J.A."/>
            <person name="Dishaw L.J."/>
        </authorList>
    </citation>
    <scope>NUCLEOTIDE SEQUENCE [LARGE SCALE GENOMIC DNA]</scope>
    <source>
        <strain evidence="3 5">JG4066</strain>
    </source>
</reference>
<proteinExistence type="predicted"/>
<dbReference type="AlphaFoldDB" id="A0AAW8NP16"/>
<dbReference type="InterPro" id="IPR050228">
    <property type="entry name" value="Carboxylesterase_BioH"/>
</dbReference>
<keyword evidence="2" id="KW-0378">Hydrolase</keyword>
<name>A0AAW8NP16_9GAMM</name>
<sequence length="320" mass="35544">MAAIVMYRGLMRDKRHWEGFQEHLQNKLSGRHQVYAFDTLGNGELNKEASPLQIGGYLPTLAEQLSQIEQKQIYLLGLSMGGMLLLELAAWLQLGKNDSEVQVAKGQGSSFQADKLKLSQDQAKVLALLADKQFCGIAVINASAANLSPWYARFQLKQLLTGFSQRLKGHYVAHQPRAIAQVDNSGIMKNAHEDSLKVTKQQAIKPLNTIEATVLAVTSTKYRQSGEIIARWSEYRKAYSTSLRNGIRQLIACNRFNAQAFNLPLTVLNGLDDKLVNPSCSAALASYYNVPLQTFEHAGHDLSLDSAEALAEMLLRVWQL</sequence>
<evidence type="ECO:0000313" key="5">
    <source>
        <dbReference type="Proteomes" id="UP001271263"/>
    </source>
</evidence>
<dbReference type="RefSeq" id="WP_310654538.1">
    <property type="nucleotide sequence ID" value="NZ_JAPMLA010000001.1"/>
</dbReference>
<organism evidence="2 4">
    <name type="scientific">Shewanella fidelis</name>
    <dbReference type="NCBI Taxonomy" id="173509"/>
    <lineage>
        <taxon>Bacteria</taxon>
        <taxon>Pseudomonadati</taxon>
        <taxon>Pseudomonadota</taxon>
        <taxon>Gammaproteobacteria</taxon>
        <taxon>Alteromonadales</taxon>
        <taxon>Shewanellaceae</taxon>
        <taxon>Shewanella</taxon>
    </lineage>
</organism>
<dbReference type="PANTHER" id="PTHR43194:SF5">
    <property type="entry name" value="PIMELOYL-[ACYL-CARRIER PROTEIN] METHYL ESTER ESTERASE"/>
    <property type="match status" value="1"/>
</dbReference>
<dbReference type="SUPFAM" id="SSF53474">
    <property type="entry name" value="alpha/beta-Hydrolases"/>
    <property type="match status" value="1"/>
</dbReference>
<dbReference type="EMBL" id="JAPMLD010000002">
    <property type="protein sequence ID" value="MDW4823936.1"/>
    <property type="molecule type" value="Genomic_DNA"/>
</dbReference>
<dbReference type="EMBL" id="JAPMLE010000001">
    <property type="protein sequence ID" value="MDR8523629.1"/>
    <property type="molecule type" value="Genomic_DNA"/>
</dbReference>
<evidence type="ECO:0000313" key="3">
    <source>
        <dbReference type="EMBL" id="MDW4823936.1"/>
    </source>
</evidence>
<dbReference type="InterPro" id="IPR029058">
    <property type="entry name" value="AB_hydrolase_fold"/>
</dbReference>
<dbReference type="PANTHER" id="PTHR43194">
    <property type="entry name" value="HYDROLASE ALPHA/BETA FOLD FAMILY"/>
    <property type="match status" value="1"/>
</dbReference>
<dbReference type="Gene3D" id="3.40.50.1820">
    <property type="entry name" value="alpha/beta hydrolase"/>
    <property type="match status" value="2"/>
</dbReference>
<gene>
    <name evidence="2" type="ORF">OS133_08000</name>
    <name evidence="3" type="ORF">OS134_07715</name>
</gene>
<comment type="caution">
    <text evidence="2">The sequence shown here is derived from an EMBL/GenBank/DDBJ whole genome shotgun (WGS) entry which is preliminary data.</text>
</comment>
<accession>A0AAW8NP16</accession>
<dbReference type="Proteomes" id="UP001259340">
    <property type="component" value="Unassembled WGS sequence"/>
</dbReference>
<feature type="domain" description="AB hydrolase-1" evidence="1">
    <location>
        <begin position="13"/>
        <end position="312"/>
    </location>
</feature>
<evidence type="ECO:0000313" key="2">
    <source>
        <dbReference type="EMBL" id="MDR8523629.1"/>
    </source>
</evidence>
<keyword evidence="5" id="KW-1185">Reference proteome</keyword>
<protein>
    <submittedName>
        <fullName evidence="2">Alpha/beta hydrolase</fullName>
    </submittedName>
</protein>
<reference evidence="2" key="2">
    <citation type="submission" date="2022-11" db="EMBL/GenBank/DDBJ databases">
        <title>Prophages regulate Shewanella fidelis motility and biofilm formation: implications for gut colonization dynamics in Ciona robusta.</title>
        <authorList>
            <person name="Natarajan O."/>
            <person name="Gibboney S.L."/>
            <person name="Young M.N."/>
            <person name="Lim S.J."/>
            <person name="Pluta N."/>
            <person name="Atkinson C.G.F."/>
            <person name="Leigh B.A."/>
            <person name="Liberti A."/>
            <person name="Kees E."/>
            <person name="Breitbart M."/>
            <person name="Gralnick J."/>
            <person name="Dishaw L.J."/>
        </authorList>
    </citation>
    <scope>NUCLEOTIDE SEQUENCE</scope>
    <source>
        <strain evidence="2">3313</strain>
    </source>
</reference>
<evidence type="ECO:0000259" key="1">
    <source>
        <dbReference type="Pfam" id="PF12697"/>
    </source>
</evidence>
<dbReference type="GO" id="GO:0016787">
    <property type="term" value="F:hydrolase activity"/>
    <property type="evidence" value="ECO:0007669"/>
    <property type="project" value="UniProtKB-KW"/>
</dbReference>
<dbReference type="Pfam" id="PF12697">
    <property type="entry name" value="Abhydrolase_6"/>
    <property type="match status" value="1"/>
</dbReference>
<dbReference type="InterPro" id="IPR000073">
    <property type="entry name" value="AB_hydrolase_1"/>
</dbReference>